<organism evidence="2 3">
    <name type="scientific">Paractinoplanes ferrugineus</name>
    <dbReference type="NCBI Taxonomy" id="113564"/>
    <lineage>
        <taxon>Bacteria</taxon>
        <taxon>Bacillati</taxon>
        <taxon>Actinomycetota</taxon>
        <taxon>Actinomycetes</taxon>
        <taxon>Micromonosporales</taxon>
        <taxon>Micromonosporaceae</taxon>
        <taxon>Paractinoplanes</taxon>
    </lineage>
</organism>
<name>A0A919MGA7_9ACTN</name>
<evidence type="ECO:0000313" key="3">
    <source>
        <dbReference type="Proteomes" id="UP000598174"/>
    </source>
</evidence>
<feature type="transmembrane region" description="Helical" evidence="1">
    <location>
        <begin position="33"/>
        <end position="60"/>
    </location>
</feature>
<dbReference type="RefSeq" id="WP_203821014.1">
    <property type="nucleotide sequence ID" value="NZ_BAAABP010000043.1"/>
</dbReference>
<gene>
    <name evidence="2" type="ORF">Afe05nite_64680</name>
</gene>
<sequence length="81" mass="8700">MTVVRRLLGVAGVLLIAYATVGALTDADLNPIGVLVFLAAVLILHDAVWMPAVLAVLALLKTTVNRAGRKEWERSRGRGHE</sequence>
<proteinExistence type="predicted"/>
<reference evidence="2" key="1">
    <citation type="submission" date="2021-01" db="EMBL/GenBank/DDBJ databases">
        <title>Whole genome shotgun sequence of Actinoplanes ferrugineus NBRC 15555.</title>
        <authorList>
            <person name="Komaki H."/>
            <person name="Tamura T."/>
        </authorList>
    </citation>
    <scope>NUCLEOTIDE SEQUENCE</scope>
    <source>
        <strain evidence="2">NBRC 15555</strain>
    </source>
</reference>
<keyword evidence="1" id="KW-0812">Transmembrane</keyword>
<keyword evidence="3" id="KW-1185">Reference proteome</keyword>
<protein>
    <submittedName>
        <fullName evidence="2">Uncharacterized protein</fullName>
    </submittedName>
</protein>
<keyword evidence="1" id="KW-1133">Transmembrane helix</keyword>
<evidence type="ECO:0000256" key="1">
    <source>
        <dbReference type="SAM" id="Phobius"/>
    </source>
</evidence>
<comment type="caution">
    <text evidence="2">The sequence shown here is derived from an EMBL/GenBank/DDBJ whole genome shotgun (WGS) entry which is preliminary data.</text>
</comment>
<dbReference type="EMBL" id="BOMM01000056">
    <property type="protein sequence ID" value="GIE14628.1"/>
    <property type="molecule type" value="Genomic_DNA"/>
</dbReference>
<accession>A0A919MGA7</accession>
<dbReference type="AlphaFoldDB" id="A0A919MGA7"/>
<evidence type="ECO:0000313" key="2">
    <source>
        <dbReference type="EMBL" id="GIE14628.1"/>
    </source>
</evidence>
<dbReference type="Proteomes" id="UP000598174">
    <property type="component" value="Unassembled WGS sequence"/>
</dbReference>
<keyword evidence="1" id="KW-0472">Membrane</keyword>